<dbReference type="Proteomes" id="UP001596264">
    <property type="component" value="Unassembled WGS sequence"/>
</dbReference>
<organism evidence="1 2">
    <name type="scientific">Psychrobacter glacincola</name>
    <dbReference type="NCBI Taxonomy" id="56810"/>
    <lineage>
        <taxon>Bacteria</taxon>
        <taxon>Pseudomonadati</taxon>
        <taxon>Pseudomonadota</taxon>
        <taxon>Gammaproteobacteria</taxon>
        <taxon>Moraxellales</taxon>
        <taxon>Moraxellaceae</taxon>
        <taxon>Psychrobacter</taxon>
    </lineage>
</organism>
<accession>A0ABW1W2N6</accession>
<comment type="caution">
    <text evidence="1">The sequence shown here is derived from an EMBL/GenBank/DDBJ whole genome shotgun (WGS) entry which is preliminary data.</text>
</comment>
<gene>
    <name evidence="1" type="ORF">ACFP58_01330</name>
</gene>
<name>A0ABW1W2N6_9GAMM</name>
<protein>
    <submittedName>
        <fullName evidence="1">Uncharacterized protein</fullName>
    </submittedName>
</protein>
<proteinExistence type="predicted"/>
<evidence type="ECO:0000313" key="2">
    <source>
        <dbReference type="Proteomes" id="UP001596264"/>
    </source>
</evidence>
<keyword evidence="2" id="KW-1185">Reference proteome</keyword>
<dbReference type="RefSeq" id="WP_201561567.1">
    <property type="nucleotide sequence ID" value="NZ_CAJGZK010000003.1"/>
</dbReference>
<sequence>MNSKIKTKINPTQEVFIHIVHSKRLKPLKKQPAVKCIEAVKPIDNAYLAELAGSDEYVSIAFCYKNYNEESKPRLSENESCAVISVEKAKELLNTTELAEEALTAVSIILFSAVSQTFGGFLTDGETSKRYVLSKGTEYAGLSSLSI</sequence>
<evidence type="ECO:0000313" key="1">
    <source>
        <dbReference type="EMBL" id="MFC6380120.1"/>
    </source>
</evidence>
<dbReference type="EMBL" id="JBHSTZ010000005">
    <property type="protein sequence ID" value="MFC6380120.1"/>
    <property type="molecule type" value="Genomic_DNA"/>
</dbReference>
<reference evidence="2" key="1">
    <citation type="journal article" date="2019" name="Int. J. Syst. Evol. Microbiol.">
        <title>The Global Catalogue of Microorganisms (GCM) 10K type strain sequencing project: providing services to taxonomists for standard genome sequencing and annotation.</title>
        <authorList>
            <consortium name="The Broad Institute Genomics Platform"/>
            <consortium name="The Broad Institute Genome Sequencing Center for Infectious Disease"/>
            <person name="Wu L."/>
            <person name="Ma J."/>
        </authorList>
    </citation>
    <scope>NUCLEOTIDE SEQUENCE [LARGE SCALE GENOMIC DNA]</scope>
    <source>
        <strain evidence="2">CCM 2050</strain>
    </source>
</reference>